<organism evidence="2 3">
    <name type="scientific">Artemia franciscana</name>
    <name type="common">Brine shrimp</name>
    <name type="synonym">Artemia sanfranciscana</name>
    <dbReference type="NCBI Taxonomy" id="6661"/>
    <lineage>
        <taxon>Eukaryota</taxon>
        <taxon>Metazoa</taxon>
        <taxon>Ecdysozoa</taxon>
        <taxon>Arthropoda</taxon>
        <taxon>Crustacea</taxon>
        <taxon>Branchiopoda</taxon>
        <taxon>Anostraca</taxon>
        <taxon>Artemiidae</taxon>
        <taxon>Artemia</taxon>
    </lineage>
</organism>
<proteinExistence type="predicted"/>
<gene>
    <name evidence="2" type="ORF">QYM36_010623</name>
</gene>
<keyword evidence="3" id="KW-1185">Reference proteome</keyword>
<reference evidence="2" key="1">
    <citation type="submission" date="2023-07" db="EMBL/GenBank/DDBJ databases">
        <title>Chromosome-level genome assembly of Artemia franciscana.</title>
        <authorList>
            <person name="Jo E."/>
        </authorList>
    </citation>
    <scope>NUCLEOTIDE SEQUENCE</scope>
    <source>
        <tissue evidence="2">Whole body</tissue>
    </source>
</reference>
<feature type="region of interest" description="Disordered" evidence="1">
    <location>
        <begin position="670"/>
        <end position="691"/>
    </location>
</feature>
<dbReference type="AlphaFoldDB" id="A0AA88HUM5"/>
<evidence type="ECO:0000313" key="2">
    <source>
        <dbReference type="EMBL" id="KAK2716105.1"/>
    </source>
</evidence>
<evidence type="ECO:0000313" key="3">
    <source>
        <dbReference type="Proteomes" id="UP001187531"/>
    </source>
</evidence>
<dbReference type="Proteomes" id="UP001187531">
    <property type="component" value="Unassembled WGS sequence"/>
</dbReference>
<sequence length="717" mass="82321">MRNNWRPLPRGKFMPTTNGTRQDNDKVYPANKLVIHKAESLEDICFASAYKSIISDLESAYQLLAIKDTEKYKHSTLLPDVHKAMTPDNMVKTVKARMDQLCGIVANRFKQKFIDKALSDRSFAHLKEDVLLDICIDDTFDEIELQLPLQVNWQVQRNFVRILSRLQYAQKIIIKVGRDFEDGYKKHSLNKNVCEFCGCFLCSSVDDCLNIISNFAYLRVIKFTGMGGIPTKDCQNLFQSFGETCHFLEVFHMNEVMISGGALLHLIHKEPSLILESFSSLWFTHVTRDVPEKLASRHCKRYLHPCFKSLSDLEVQSLVELEGPFVDRALLIAFFVSNLPKLKYINIGGKCLGIANDNFCSIQPLAYSLTPQSSFTLKRLVIQNRCDLSQIEISFLKRHFLHLEEVNVEFRNTFWNTQKSTGAHIMAETDKVDQIVPQVKILKISVNPYTQHQSGTCKYIDYFSNIFQNIEELVINFVPSDFKIIDKLDKLRILVIKISANNICSSIKSNQSNQRTSVQKGFMPLKSYCLTSFICPNVCLGPDVAREIVKNSPVLQTIELLCIHGIRLTELDSLKHIHDFEIGVFDYICSVDDYYTFVERWNRLTKVSFPSLLMGSETEAVPRLLKLYDFCYKKDIKLNFVVSFCNKFWDNERKMFQLYTPYTYTGSSEDSFEDDSSEDNNSVSDFTDSTSDGNLALHYLDQTGSYITFDQTGSESD</sequence>
<accession>A0AA88HUM5</accession>
<name>A0AA88HUM5_ARTSF</name>
<evidence type="ECO:0000256" key="1">
    <source>
        <dbReference type="SAM" id="MobiDB-lite"/>
    </source>
</evidence>
<protein>
    <submittedName>
        <fullName evidence="2">Uncharacterized protein</fullName>
    </submittedName>
</protein>
<feature type="region of interest" description="Disordered" evidence="1">
    <location>
        <begin position="1"/>
        <end position="22"/>
    </location>
</feature>
<comment type="caution">
    <text evidence="2">The sequence shown here is derived from an EMBL/GenBank/DDBJ whole genome shotgun (WGS) entry which is preliminary data.</text>
</comment>
<dbReference type="EMBL" id="JAVRJZ010000012">
    <property type="protein sequence ID" value="KAK2716105.1"/>
    <property type="molecule type" value="Genomic_DNA"/>
</dbReference>